<dbReference type="Gene3D" id="3.20.20.30">
    <property type="entry name" value="Luciferase-like domain"/>
    <property type="match status" value="1"/>
</dbReference>
<dbReference type="Pfam" id="PF00296">
    <property type="entry name" value="Bac_luciferase"/>
    <property type="match status" value="1"/>
</dbReference>
<keyword evidence="1" id="KW-0285">Flavoprotein</keyword>
<keyword evidence="4" id="KW-0503">Monooxygenase</keyword>
<evidence type="ECO:0000256" key="4">
    <source>
        <dbReference type="ARBA" id="ARBA00023033"/>
    </source>
</evidence>
<dbReference type="Proteomes" id="UP000278673">
    <property type="component" value="Unassembled WGS sequence"/>
</dbReference>
<gene>
    <name evidence="7" type="ORF">EBN88_23775</name>
</gene>
<proteinExistence type="predicted"/>
<keyword evidence="2" id="KW-0288">FMN</keyword>
<accession>A0A3M2LD27</accession>
<dbReference type="InterPro" id="IPR011251">
    <property type="entry name" value="Luciferase-like_dom"/>
</dbReference>
<evidence type="ECO:0000259" key="6">
    <source>
        <dbReference type="Pfam" id="PF00296"/>
    </source>
</evidence>
<evidence type="ECO:0000256" key="2">
    <source>
        <dbReference type="ARBA" id="ARBA00022643"/>
    </source>
</evidence>
<sequence>MAGGRLRLLCHYHPGRPWSTRPHALACAPARGARDAKRTTRRAFAPRVTFPRPGPGRPTPLPRWRPTVGRQQGVRVTSRLASRGAASGGTNGRRLSFGIKTTPAHTDYADLLRVWREADGIERIEHAWLWDHLPPLFGPPTGPTWEGWTTLAALAASTERIGLGLLVSNNRLRPPALLAKMAATVEGISDGRLTVGLGMGPTLPRSGQPAAPGPAARAVAGYRALGIEPPTPGVGLARLDESCRVLRALWENEEPTDFAGRHYRLTGAHAAPRPARRLPLLIGGSGDGLLRVAAEHADLWNISGPPHADVARVAERAAALDAACAQLGRDPGEITRSVQTHVSYADPAATRAVVTDLLTTGATHIVLSLPAPFPEGVARWVTDEIIDAVG</sequence>
<dbReference type="GO" id="GO:0046306">
    <property type="term" value="P:alkanesulfonate catabolic process"/>
    <property type="evidence" value="ECO:0007669"/>
    <property type="project" value="TreeGrafter"/>
</dbReference>
<dbReference type="GO" id="GO:0008726">
    <property type="term" value="F:alkanesulfonate monooxygenase activity"/>
    <property type="evidence" value="ECO:0007669"/>
    <property type="project" value="TreeGrafter"/>
</dbReference>
<dbReference type="AlphaFoldDB" id="A0A3M2LD27"/>
<reference evidence="7 8" key="1">
    <citation type="submission" date="2018-10" db="EMBL/GenBank/DDBJ databases">
        <title>Isolation, diversity and antifungal activity of actinobacteria from wheat.</title>
        <authorList>
            <person name="Han C."/>
        </authorList>
    </citation>
    <scope>NUCLEOTIDE SEQUENCE [LARGE SCALE GENOMIC DNA]</scope>
    <source>
        <strain evidence="7 8">NEAU-YY642</strain>
    </source>
</reference>
<keyword evidence="3" id="KW-0560">Oxidoreductase</keyword>
<feature type="region of interest" description="Disordered" evidence="5">
    <location>
        <begin position="47"/>
        <end position="73"/>
    </location>
</feature>
<dbReference type="EMBL" id="RFFJ01000177">
    <property type="protein sequence ID" value="RMI34503.1"/>
    <property type="molecule type" value="Genomic_DNA"/>
</dbReference>
<dbReference type="SUPFAM" id="SSF51679">
    <property type="entry name" value="Bacterial luciferase-like"/>
    <property type="match status" value="1"/>
</dbReference>
<evidence type="ECO:0000313" key="8">
    <source>
        <dbReference type="Proteomes" id="UP000278673"/>
    </source>
</evidence>
<evidence type="ECO:0000256" key="5">
    <source>
        <dbReference type="SAM" id="MobiDB-lite"/>
    </source>
</evidence>
<dbReference type="PANTHER" id="PTHR42847:SF4">
    <property type="entry name" value="ALKANESULFONATE MONOOXYGENASE-RELATED"/>
    <property type="match status" value="1"/>
</dbReference>
<feature type="compositionally biased region" description="Pro residues" evidence="5">
    <location>
        <begin position="52"/>
        <end position="63"/>
    </location>
</feature>
<evidence type="ECO:0000256" key="1">
    <source>
        <dbReference type="ARBA" id="ARBA00022630"/>
    </source>
</evidence>
<evidence type="ECO:0000256" key="3">
    <source>
        <dbReference type="ARBA" id="ARBA00023002"/>
    </source>
</evidence>
<evidence type="ECO:0000313" key="7">
    <source>
        <dbReference type="EMBL" id="RMI34503.1"/>
    </source>
</evidence>
<feature type="domain" description="Luciferase-like" evidence="6">
    <location>
        <begin position="124"/>
        <end position="354"/>
    </location>
</feature>
<dbReference type="InterPro" id="IPR036661">
    <property type="entry name" value="Luciferase-like_sf"/>
</dbReference>
<dbReference type="InterPro" id="IPR050172">
    <property type="entry name" value="SsuD_RutA_monooxygenase"/>
</dbReference>
<keyword evidence="8" id="KW-1185">Reference proteome</keyword>
<comment type="caution">
    <text evidence="7">The sequence shown here is derived from an EMBL/GenBank/DDBJ whole genome shotgun (WGS) entry which is preliminary data.</text>
</comment>
<name>A0A3M2LD27_9ACTN</name>
<dbReference type="PANTHER" id="PTHR42847">
    <property type="entry name" value="ALKANESULFONATE MONOOXYGENASE"/>
    <property type="match status" value="1"/>
</dbReference>
<protein>
    <submittedName>
        <fullName evidence="7">LLM class flavin-dependent oxidoreductase</fullName>
    </submittedName>
</protein>
<organism evidence="7 8">
    <name type="scientific">Streptomyces triticirhizae</name>
    <dbReference type="NCBI Taxonomy" id="2483353"/>
    <lineage>
        <taxon>Bacteria</taxon>
        <taxon>Bacillati</taxon>
        <taxon>Actinomycetota</taxon>
        <taxon>Actinomycetes</taxon>
        <taxon>Kitasatosporales</taxon>
        <taxon>Streptomycetaceae</taxon>
        <taxon>Streptomyces</taxon>
    </lineage>
</organism>